<evidence type="ECO:0000313" key="1">
    <source>
        <dbReference type="EMBL" id="KAI3743737.1"/>
    </source>
</evidence>
<reference evidence="1 2" key="2">
    <citation type="journal article" date="2022" name="Mol. Ecol. Resour.">
        <title>The genomes of chicory, endive, great burdock and yacon provide insights into Asteraceae paleo-polyploidization history and plant inulin production.</title>
        <authorList>
            <person name="Fan W."/>
            <person name="Wang S."/>
            <person name="Wang H."/>
            <person name="Wang A."/>
            <person name="Jiang F."/>
            <person name="Liu H."/>
            <person name="Zhao H."/>
            <person name="Xu D."/>
            <person name="Zhang Y."/>
        </authorList>
    </citation>
    <scope>NUCLEOTIDE SEQUENCE [LARGE SCALE GENOMIC DNA]</scope>
    <source>
        <strain evidence="2">cv. Yunnan</strain>
        <tissue evidence="1">Leaves</tissue>
    </source>
</reference>
<accession>A0ACB9DAX3</accession>
<dbReference type="Proteomes" id="UP001056120">
    <property type="component" value="Linkage Group LG19"/>
</dbReference>
<name>A0ACB9DAX3_9ASTR</name>
<proteinExistence type="predicted"/>
<gene>
    <name evidence="1" type="ORF">L1987_56802</name>
</gene>
<comment type="caution">
    <text evidence="1">The sequence shown here is derived from an EMBL/GenBank/DDBJ whole genome shotgun (WGS) entry which is preliminary data.</text>
</comment>
<dbReference type="EMBL" id="CM042036">
    <property type="protein sequence ID" value="KAI3743737.1"/>
    <property type="molecule type" value="Genomic_DNA"/>
</dbReference>
<reference evidence="2" key="1">
    <citation type="journal article" date="2022" name="Mol. Ecol. Resour.">
        <title>The genomes of chicory, endive, great burdock and yacon provide insights into Asteraceae palaeo-polyploidization history and plant inulin production.</title>
        <authorList>
            <person name="Fan W."/>
            <person name="Wang S."/>
            <person name="Wang H."/>
            <person name="Wang A."/>
            <person name="Jiang F."/>
            <person name="Liu H."/>
            <person name="Zhao H."/>
            <person name="Xu D."/>
            <person name="Zhang Y."/>
        </authorList>
    </citation>
    <scope>NUCLEOTIDE SEQUENCE [LARGE SCALE GENOMIC DNA]</scope>
    <source>
        <strain evidence="2">cv. Yunnan</strain>
    </source>
</reference>
<sequence>MDRQLTVYNLGARKIAVFGLGQIGCTPAEIKRFGTNGKPCIEWINDAVKLFNDELTSLVDDLNSDYLDARFTFINLTSISAPQGDVPLPNAPCCQAPVVLVELVKE</sequence>
<keyword evidence="2" id="KW-1185">Reference proteome</keyword>
<evidence type="ECO:0000313" key="2">
    <source>
        <dbReference type="Proteomes" id="UP001056120"/>
    </source>
</evidence>
<organism evidence="1 2">
    <name type="scientific">Smallanthus sonchifolius</name>
    <dbReference type="NCBI Taxonomy" id="185202"/>
    <lineage>
        <taxon>Eukaryota</taxon>
        <taxon>Viridiplantae</taxon>
        <taxon>Streptophyta</taxon>
        <taxon>Embryophyta</taxon>
        <taxon>Tracheophyta</taxon>
        <taxon>Spermatophyta</taxon>
        <taxon>Magnoliopsida</taxon>
        <taxon>eudicotyledons</taxon>
        <taxon>Gunneridae</taxon>
        <taxon>Pentapetalae</taxon>
        <taxon>asterids</taxon>
        <taxon>campanulids</taxon>
        <taxon>Asterales</taxon>
        <taxon>Asteraceae</taxon>
        <taxon>Asteroideae</taxon>
        <taxon>Heliantheae alliance</taxon>
        <taxon>Millerieae</taxon>
        <taxon>Smallanthus</taxon>
    </lineage>
</organism>
<protein>
    <submittedName>
        <fullName evidence="1">Uncharacterized protein</fullName>
    </submittedName>
</protein>